<dbReference type="Pfam" id="PF01026">
    <property type="entry name" value="TatD_DNase"/>
    <property type="match status" value="1"/>
</dbReference>
<dbReference type="EMBL" id="RJVQ01000004">
    <property type="protein sequence ID" value="RQW63005.1"/>
    <property type="molecule type" value="Genomic_DNA"/>
</dbReference>
<sequence>MIDTHCHFDFDVFNQSFEKELQYAQNVGVEKIVVPSIGPQNWDRVYSLATQYAGQVYGAFGIHPYFLDNITDSDLDSLSSWLDQYRKHCVAIGECGLDAMVETPYERQLDIFSTQIELAVKHQLPVIVHSRKMHSQVAKVLRQFPNLIGGVVHGFSGSYQQAMELVDLGMKIGVGGTITYLRANKTRQCISQLPLECLVLETDAPDMPLYGRQGKPNHPKYLPEVLVALQNLRSEEPEIVAQALWQNSVDLFQFSVK</sequence>
<evidence type="ECO:0000256" key="4">
    <source>
        <dbReference type="PIRSR" id="PIRSR005902-1"/>
    </source>
</evidence>
<dbReference type="CDD" id="cd01310">
    <property type="entry name" value="TatD_DNAse"/>
    <property type="match status" value="1"/>
</dbReference>
<dbReference type="InterPro" id="IPR001130">
    <property type="entry name" value="TatD-like"/>
</dbReference>
<feature type="binding site" evidence="4">
    <location>
        <position position="5"/>
    </location>
    <ligand>
        <name>a divalent metal cation</name>
        <dbReference type="ChEBI" id="CHEBI:60240"/>
        <label>1</label>
    </ligand>
</feature>
<dbReference type="PANTHER" id="PTHR46124">
    <property type="entry name" value="D-AMINOACYL-TRNA DEACYLASE"/>
    <property type="match status" value="1"/>
</dbReference>
<accession>A0A3N9THL9</accession>
<dbReference type="GO" id="GO:0005829">
    <property type="term" value="C:cytosol"/>
    <property type="evidence" value="ECO:0007669"/>
    <property type="project" value="TreeGrafter"/>
</dbReference>
<dbReference type="PROSITE" id="PS01137">
    <property type="entry name" value="TATD_1"/>
    <property type="match status" value="1"/>
</dbReference>
<feature type="binding site" evidence="4">
    <location>
        <position position="7"/>
    </location>
    <ligand>
        <name>a divalent metal cation</name>
        <dbReference type="ChEBI" id="CHEBI:60240"/>
        <label>1</label>
    </ligand>
</feature>
<comment type="caution">
    <text evidence="5">The sequence shown here is derived from an EMBL/GenBank/DDBJ whole genome shotgun (WGS) entry which is preliminary data.</text>
</comment>
<dbReference type="RefSeq" id="WP_124937403.1">
    <property type="nucleotide sequence ID" value="NZ_RJVQ01000004.1"/>
</dbReference>
<dbReference type="OrthoDB" id="9810005at2"/>
<dbReference type="Proteomes" id="UP000281112">
    <property type="component" value="Unassembled WGS sequence"/>
</dbReference>
<evidence type="ECO:0000313" key="5">
    <source>
        <dbReference type="EMBL" id="RQW63005.1"/>
    </source>
</evidence>
<gene>
    <name evidence="5" type="ORF">EES38_11860</name>
</gene>
<organism evidence="5 6">
    <name type="scientific">Vibrio viridaestus</name>
    <dbReference type="NCBI Taxonomy" id="2487322"/>
    <lineage>
        <taxon>Bacteria</taxon>
        <taxon>Pseudomonadati</taxon>
        <taxon>Pseudomonadota</taxon>
        <taxon>Gammaproteobacteria</taxon>
        <taxon>Vibrionales</taxon>
        <taxon>Vibrionaceae</taxon>
        <taxon>Vibrio</taxon>
    </lineage>
</organism>
<dbReference type="InterPro" id="IPR018228">
    <property type="entry name" value="DNase_TatD-rel_CS"/>
</dbReference>
<dbReference type="Gene3D" id="3.20.20.140">
    <property type="entry name" value="Metal-dependent hydrolases"/>
    <property type="match status" value="1"/>
</dbReference>
<evidence type="ECO:0000256" key="3">
    <source>
        <dbReference type="ARBA" id="ARBA00022801"/>
    </source>
</evidence>
<dbReference type="PIRSF" id="PIRSF005902">
    <property type="entry name" value="DNase_TatD"/>
    <property type="match status" value="1"/>
</dbReference>
<name>A0A3N9THL9_9VIBR</name>
<feature type="binding site" evidence="4">
    <location>
        <position position="203"/>
    </location>
    <ligand>
        <name>a divalent metal cation</name>
        <dbReference type="ChEBI" id="CHEBI:60240"/>
        <label>1</label>
    </ligand>
</feature>
<keyword evidence="6" id="KW-1185">Reference proteome</keyword>
<evidence type="ECO:0000256" key="1">
    <source>
        <dbReference type="ARBA" id="ARBA00009275"/>
    </source>
</evidence>
<reference evidence="5 6" key="1">
    <citation type="submission" date="2018-11" db="EMBL/GenBank/DDBJ databases">
        <title>Vibrio LJC006 sp. nov., isolated from seawater during the bloom of the enteromorpha.</title>
        <authorList>
            <person name="Liang J."/>
        </authorList>
    </citation>
    <scope>NUCLEOTIDE SEQUENCE [LARGE SCALE GENOMIC DNA]</scope>
    <source>
        <strain evidence="5 6">LJC006</strain>
    </source>
</reference>
<evidence type="ECO:0000256" key="2">
    <source>
        <dbReference type="ARBA" id="ARBA00022723"/>
    </source>
</evidence>
<keyword evidence="2 4" id="KW-0479">Metal-binding</keyword>
<proteinExistence type="inferred from homology"/>
<dbReference type="GO" id="GO:0046872">
    <property type="term" value="F:metal ion binding"/>
    <property type="evidence" value="ECO:0007669"/>
    <property type="project" value="UniProtKB-KW"/>
</dbReference>
<dbReference type="PANTHER" id="PTHR46124:SF3">
    <property type="entry name" value="HYDROLASE"/>
    <property type="match status" value="1"/>
</dbReference>
<feature type="binding site" evidence="4">
    <location>
        <position position="153"/>
    </location>
    <ligand>
        <name>a divalent metal cation</name>
        <dbReference type="ChEBI" id="CHEBI:60240"/>
        <label>2</label>
    </ligand>
</feature>
<feature type="binding site" evidence="4">
    <location>
        <position position="129"/>
    </location>
    <ligand>
        <name>a divalent metal cation</name>
        <dbReference type="ChEBI" id="CHEBI:60240"/>
        <label>2</label>
    </ligand>
</feature>
<dbReference type="FunFam" id="3.20.20.140:FF:000005">
    <property type="entry name" value="TatD family hydrolase"/>
    <property type="match status" value="1"/>
</dbReference>
<dbReference type="AlphaFoldDB" id="A0A3N9THL9"/>
<evidence type="ECO:0000313" key="6">
    <source>
        <dbReference type="Proteomes" id="UP000281112"/>
    </source>
</evidence>
<dbReference type="SUPFAM" id="SSF51556">
    <property type="entry name" value="Metallo-dependent hydrolases"/>
    <property type="match status" value="1"/>
</dbReference>
<dbReference type="InterPro" id="IPR032466">
    <property type="entry name" value="Metal_Hydrolase"/>
</dbReference>
<protein>
    <submittedName>
        <fullName evidence="5">TatD family deoxyribonuclease</fullName>
    </submittedName>
</protein>
<dbReference type="GO" id="GO:0016788">
    <property type="term" value="F:hydrolase activity, acting on ester bonds"/>
    <property type="evidence" value="ECO:0007669"/>
    <property type="project" value="InterPro"/>
</dbReference>
<comment type="similarity">
    <text evidence="1">Belongs to the metallo-dependent hydrolases superfamily. TatD-type hydrolase family.</text>
</comment>
<feature type="binding site" evidence="4">
    <location>
        <position position="94"/>
    </location>
    <ligand>
        <name>a divalent metal cation</name>
        <dbReference type="ChEBI" id="CHEBI:60240"/>
        <label>1</label>
    </ligand>
</feature>
<keyword evidence="3" id="KW-0378">Hydrolase</keyword>